<comment type="caution">
    <text evidence="4">The sequence shown here is derived from an EMBL/GenBank/DDBJ whole genome shotgun (WGS) entry which is preliminary data.</text>
</comment>
<proteinExistence type="predicted"/>
<dbReference type="InterPro" id="IPR043129">
    <property type="entry name" value="ATPase_NBD"/>
</dbReference>
<dbReference type="EMBL" id="CM026423">
    <property type="protein sequence ID" value="KAG0585086.1"/>
    <property type="molecule type" value="Genomic_DNA"/>
</dbReference>
<dbReference type="Gene3D" id="3.30.200.20">
    <property type="entry name" value="Phosphorylase Kinase, domain 1"/>
    <property type="match status" value="1"/>
</dbReference>
<dbReference type="InterPro" id="IPR013126">
    <property type="entry name" value="Hsp_70_fam"/>
</dbReference>
<dbReference type="GO" id="GO:0140662">
    <property type="term" value="F:ATP-dependent protein folding chaperone"/>
    <property type="evidence" value="ECO:0007669"/>
    <property type="project" value="InterPro"/>
</dbReference>
<accession>A0A8T0IQH7</accession>
<name>A0A8T0IQH7_CERPU</name>
<dbReference type="Pfam" id="PF07714">
    <property type="entry name" value="PK_Tyr_Ser-Thr"/>
    <property type="match status" value="1"/>
</dbReference>
<organism evidence="4 5">
    <name type="scientific">Ceratodon purpureus</name>
    <name type="common">Fire moss</name>
    <name type="synonym">Dicranum purpureum</name>
    <dbReference type="NCBI Taxonomy" id="3225"/>
    <lineage>
        <taxon>Eukaryota</taxon>
        <taxon>Viridiplantae</taxon>
        <taxon>Streptophyta</taxon>
        <taxon>Embryophyta</taxon>
        <taxon>Bryophyta</taxon>
        <taxon>Bryophytina</taxon>
        <taxon>Bryopsida</taxon>
        <taxon>Dicranidae</taxon>
        <taxon>Pseudoditrichales</taxon>
        <taxon>Ditrichaceae</taxon>
        <taxon>Ceratodon</taxon>
    </lineage>
</organism>
<dbReference type="CDD" id="cd13999">
    <property type="entry name" value="STKc_MAP3K-like"/>
    <property type="match status" value="1"/>
</dbReference>
<gene>
    <name evidence="4" type="ORF">KC19_3G256900</name>
</gene>
<dbReference type="GO" id="GO:0004672">
    <property type="term" value="F:protein kinase activity"/>
    <property type="evidence" value="ECO:0007669"/>
    <property type="project" value="InterPro"/>
</dbReference>
<evidence type="ECO:0000313" key="5">
    <source>
        <dbReference type="Proteomes" id="UP000822688"/>
    </source>
</evidence>
<dbReference type="InterPro" id="IPR000719">
    <property type="entry name" value="Prot_kinase_dom"/>
</dbReference>
<dbReference type="InterPro" id="IPR001245">
    <property type="entry name" value="Ser-Thr/Tyr_kinase_cat_dom"/>
</dbReference>
<dbReference type="GO" id="GO:0005524">
    <property type="term" value="F:ATP binding"/>
    <property type="evidence" value="ECO:0007669"/>
    <property type="project" value="UniProtKB-KW"/>
</dbReference>
<dbReference type="PROSITE" id="PS50011">
    <property type="entry name" value="PROTEIN_KINASE_DOM"/>
    <property type="match status" value="1"/>
</dbReference>
<keyword evidence="2" id="KW-0067">ATP-binding</keyword>
<dbReference type="InterPro" id="IPR008271">
    <property type="entry name" value="Ser/Thr_kinase_AS"/>
</dbReference>
<dbReference type="SMART" id="SM00220">
    <property type="entry name" value="S_TKc"/>
    <property type="match status" value="1"/>
</dbReference>
<evidence type="ECO:0000313" key="4">
    <source>
        <dbReference type="EMBL" id="KAG0585086.1"/>
    </source>
</evidence>
<dbReference type="AlphaFoldDB" id="A0A8T0IQH7"/>
<evidence type="ECO:0000259" key="3">
    <source>
        <dbReference type="PROSITE" id="PS50011"/>
    </source>
</evidence>
<keyword evidence="1" id="KW-0547">Nucleotide-binding</keyword>
<keyword evidence="5" id="KW-1185">Reference proteome</keyword>
<dbReference type="PANTHER" id="PTHR14187">
    <property type="entry name" value="ALPHA KINASE/ELONGATION FACTOR 2 KINASE"/>
    <property type="match status" value="1"/>
</dbReference>
<dbReference type="Proteomes" id="UP000822688">
    <property type="component" value="Chromosome 3"/>
</dbReference>
<dbReference type="InterPro" id="IPR011009">
    <property type="entry name" value="Kinase-like_dom_sf"/>
</dbReference>
<dbReference type="PANTHER" id="PTHR14187:SF5">
    <property type="entry name" value="HEAT SHOCK 70 KDA PROTEIN 12A"/>
    <property type="match status" value="1"/>
</dbReference>
<dbReference type="SUPFAM" id="SSF53067">
    <property type="entry name" value="Actin-like ATPase domain"/>
    <property type="match status" value="2"/>
</dbReference>
<protein>
    <recommendedName>
        <fullName evidence="3">Protein kinase domain-containing protein</fullName>
    </recommendedName>
</protein>
<reference evidence="4" key="1">
    <citation type="submission" date="2020-06" db="EMBL/GenBank/DDBJ databases">
        <title>WGS assembly of Ceratodon purpureus strain R40.</title>
        <authorList>
            <person name="Carey S.B."/>
            <person name="Jenkins J."/>
            <person name="Shu S."/>
            <person name="Lovell J.T."/>
            <person name="Sreedasyam A."/>
            <person name="Maumus F."/>
            <person name="Tiley G.P."/>
            <person name="Fernandez-Pozo N."/>
            <person name="Barry K."/>
            <person name="Chen C."/>
            <person name="Wang M."/>
            <person name="Lipzen A."/>
            <person name="Daum C."/>
            <person name="Saski C.A."/>
            <person name="Payton A.C."/>
            <person name="Mcbreen J.C."/>
            <person name="Conrad R.E."/>
            <person name="Kollar L.M."/>
            <person name="Olsson S."/>
            <person name="Huttunen S."/>
            <person name="Landis J.B."/>
            <person name="Wickett N.J."/>
            <person name="Johnson M.G."/>
            <person name="Rensing S.A."/>
            <person name="Grimwood J."/>
            <person name="Schmutz J."/>
            <person name="Mcdaniel S.F."/>
        </authorList>
    </citation>
    <scope>NUCLEOTIDE SEQUENCE</scope>
    <source>
        <strain evidence="4">R40</strain>
    </source>
</reference>
<dbReference type="Gene3D" id="1.10.510.10">
    <property type="entry name" value="Transferase(Phosphotransferase) domain 1"/>
    <property type="match status" value="1"/>
</dbReference>
<evidence type="ECO:0000256" key="1">
    <source>
        <dbReference type="ARBA" id="ARBA00022741"/>
    </source>
</evidence>
<dbReference type="SUPFAM" id="SSF56112">
    <property type="entry name" value="Protein kinase-like (PK-like)"/>
    <property type="match status" value="1"/>
</dbReference>
<dbReference type="Pfam" id="PF00012">
    <property type="entry name" value="HSP70"/>
    <property type="match status" value="1"/>
</dbReference>
<feature type="domain" description="Protein kinase" evidence="3">
    <location>
        <begin position="241"/>
        <end position="525"/>
    </location>
</feature>
<dbReference type="PROSITE" id="PS00108">
    <property type="entry name" value="PROTEIN_KINASE_ST"/>
    <property type="match status" value="1"/>
</dbReference>
<dbReference type="Gene3D" id="3.30.420.40">
    <property type="match status" value="2"/>
</dbReference>
<evidence type="ECO:0000256" key="2">
    <source>
        <dbReference type="ARBA" id="ARBA00022840"/>
    </source>
</evidence>
<dbReference type="Gene3D" id="3.90.640.10">
    <property type="entry name" value="Actin, Chain A, domain 4"/>
    <property type="match status" value="1"/>
</dbReference>
<sequence>MAQFVSKMSGLFSSKPIGDAEATQLYLELTTKVMVRVEKLTSPNRSTSPKVYFEQCKYLVEKLQMAVKSADSFLALLNGGSLRFPSPEETSNCLEIFKLLYALAKEVENFIQTCCKDAWIQAAVTLTNVSEHISSIGFSLMLWTVIFCEITQSKARRRFTQTQVDGIFKAEVERVKEKASLDKEAMLRNLHAVLRIRKSSSKEYSLAILLLERLDRSRKVPVDGSPGSSQSRLSETVSSSLKRMESLGKGSAATVYRAKWLEAEVAQKMFYPEKIPDFEKEVSILGGLSHSNIASLFCFAKDEHECSIVMELMDEDLMSLTRRRRSNKTRKFPFEILEAVDIMHQVGEGMKYLHGMKIVHRDLKPLNILVKCVKSSEPEIEYVLAKVADFGLSSMKENSVTYSNQTLNTGTTRWMAPEVIKSCSADSQAEKSKGETIEAQYPFKRDIYSFAMVCYEILTGYTPFSSLSNPEVKKLVLDGGRPPLPSECPLLLRNLIERCWSPEARNRPRFDEICAELCYLKYLFLSPSVLRNVSPASNKPSSIPIGFKREAHSDWFQWTVGLDIGTTHSGFSFAKGSHLQQMHVNYDYPYAESTKPYCKTLTALYYNQAVPSKPENGPGTILNCDSWGHHAQLTYLANVHKRRPGYNVPNFKLLLPKALNNHPLETFPPPLTVNFILADYLKNIGELALASIKNQENEGNFDKDSVQWCVTVPSTWDEAAKQRMKECMVKAGLVSRDGGIESVRVVLKAEAASFHCYGPLQLFLSLDVKDKIMVVDIGGWTVDIVVQEVVGSGNDFKVKEITESSSALCGGTFVNDSYMSYLLKMVGCLGSFLTWDDPSYRSILMNLCEEIKCDFGHEVNSSPESYVITLPETLARKWDAHEKKIGYPGRLSYDKITLTQKDLESIFDPVVDDILRLIASQLVRVQDIKVMFVVGGFASSPYLIQSIRGCFSREVPHIYCPYDPGSAIMQGAVALALTPEVL</sequence>